<dbReference type="EMBL" id="JACGCM010002815">
    <property type="protein sequence ID" value="KAF6134992.1"/>
    <property type="molecule type" value="Genomic_DNA"/>
</dbReference>
<evidence type="ECO:0000313" key="1">
    <source>
        <dbReference type="EMBL" id="KAF6134992.1"/>
    </source>
</evidence>
<proteinExistence type="predicted"/>
<gene>
    <name evidence="1" type="ORF">GIB67_014041</name>
</gene>
<sequence>MQLDHILSDCGTKKVSYMGLDDGQHTFEVCINGSGGARSRSYNWTIDTIPPTAYVSAETSFTNALNFSVNIAFSEPCTGGGGFSCVSSDACNLLVYGPGEVIPSTLKIIQRDLKFSLFVKLSPTVQYGRVILVMDKNFCTDGAGYDFTRTTNSSFFVHF</sequence>
<dbReference type="Proteomes" id="UP000541444">
    <property type="component" value="Unassembled WGS sequence"/>
</dbReference>
<dbReference type="OrthoDB" id="1724135at2759"/>
<feature type="non-terminal residue" evidence="1">
    <location>
        <position position="1"/>
    </location>
</feature>
<comment type="caution">
    <text evidence="1">The sequence shown here is derived from an EMBL/GenBank/DDBJ whole genome shotgun (WGS) entry which is preliminary data.</text>
</comment>
<dbReference type="PANTHER" id="PTHR34677">
    <property type="match status" value="1"/>
</dbReference>
<dbReference type="PANTHER" id="PTHR34677:SF1">
    <property type="entry name" value="TRANSMEMBRANE PROTEIN"/>
    <property type="match status" value="1"/>
</dbReference>
<organism evidence="1 2">
    <name type="scientific">Kingdonia uniflora</name>
    <dbReference type="NCBI Taxonomy" id="39325"/>
    <lineage>
        <taxon>Eukaryota</taxon>
        <taxon>Viridiplantae</taxon>
        <taxon>Streptophyta</taxon>
        <taxon>Embryophyta</taxon>
        <taxon>Tracheophyta</taxon>
        <taxon>Spermatophyta</taxon>
        <taxon>Magnoliopsida</taxon>
        <taxon>Ranunculales</taxon>
        <taxon>Circaeasteraceae</taxon>
        <taxon>Kingdonia</taxon>
    </lineage>
</organism>
<protein>
    <submittedName>
        <fullName evidence="1">Uncharacterized protein</fullName>
    </submittedName>
</protein>
<name>A0A7J7KXG6_9MAGN</name>
<evidence type="ECO:0000313" key="2">
    <source>
        <dbReference type="Proteomes" id="UP000541444"/>
    </source>
</evidence>
<accession>A0A7J7KXG6</accession>
<reference evidence="1 2" key="1">
    <citation type="journal article" date="2020" name="IScience">
        <title>Genome Sequencing of the Endangered Kingdonia uniflora (Circaeasteraceae, Ranunculales) Reveals Potential Mechanisms of Evolutionary Specialization.</title>
        <authorList>
            <person name="Sun Y."/>
            <person name="Deng T."/>
            <person name="Zhang A."/>
            <person name="Moore M.J."/>
            <person name="Landis J.B."/>
            <person name="Lin N."/>
            <person name="Zhang H."/>
            <person name="Zhang X."/>
            <person name="Huang J."/>
            <person name="Zhang X."/>
            <person name="Sun H."/>
            <person name="Wang H."/>
        </authorList>
    </citation>
    <scope>NUCLEOTIDE SEQUENCE [LARGE SCALE GENOMIC DNA]</scope>
    <source>
        <strain evidence="1">TB1705</strain>
        <tissue evidence="1">Leaf</tissue>
    </source>
</reference>
<keyword evidence="2" id="KW-1185">Reference proteome</keyword>
<dbReference type="AlphaFoldDB" id="A0A7J7KXG6"/>